<gene>
    <name evidence="1" type="ORF">BN946_scf184798.g7</name>
</gene>
<dbReference type="OMA" id="ARPMIFR"/>
<dbReference type="HOGENOM" id="CLU_937318_0_0_1"/>
<protein>
    <submittedName>
        <fullName evidence="1">Uncharacterized protein</fullName>
    </submittedName>
</protein>
<dbReference type="AlphaFoldDB" id="A0A060S884"/>
<organism evidence="1 2">
    <name type="scientific">Pycnoporus cinnabarinus</name>
    <name type="common">Cinnabar-red polypore</name>
    <name type="synonym">Trametes cinnabarina</name>
    <dbReference type="NCBI Taxonomy" id="5643"/>
    <lineage>
        <taxon>Eukaryota</taxon>
        <taxon>Fungi</taxon>
        <taxon>Dikarya</taxon>
        <taxon>Basidiomycota</taxon>
        <taxon>Agaricomycotina</taxon>
        <taxon>Agaricomycetes</taxon>
        <taxon>Polyporales</taxon>
        <taxon>Polyporaceae</taxon>
        <taxon>Trametes</taxon>
    </lineage>
</organism>
<dbReference type="Proteomes" id="UP000029665">
    <property type="component" value="Unassembled WGS sequence"/>
</dbReference>
<dbReference type="EMBL" id="CCBP010000092">
    <property type="protein sequence ID" value="CDO70692.1"/>
    <property type="molecule type" value="Genomic_DNA"/>
</dbReference>
<comment type="caution">
    <text evidence="1">The sequence shown here is derived from an EMBL/GenBank/DDBJ whole genome shotgun (WGS) entry which is preliminary data.</text>
</comment>
<dbReference type="OrthoDB" id="2752951at2759"/>
<name>A0A060S884_PYCCI</name>
<accession>A0A060S884</accession>
<sequence>MQYGYFPSPARSEPAFAARSSGHNADVLEYVRTALRARPTRSVPPSFPLNRTSPEDGRRRAVLGLGLGLPSTFLSLLDTSQERPILRPQADYRLGTPFTSVPVRSIRRRVAAAHPPAPITRARSTDYLIRPALRLDVDHLRISEQHDAIGSAIALTLEDAFESEGEDDSFGSSEAEVTVPRYNFLPPGLSSPVPWPSSPVSPASTNVPSPRPMTFRRLAGPGMRAPGDVTPTGAPLSPSISHVGTHRHFPGLDHRAGGDADEYGMPVPMAMQTRTVRPPRTPRLPSIEYFVYDPLYQ</sequence>
<reference evidence="1" key="1">
    <citation type="submission" date="2014-01" db="EMBL/GenBank/DDBJ databases">
        <title>The genome of the white-rot fungus Pycnoporus cinnabarinus: a basidiomycete model with a versatile arsenal for lignocellulosic biomass breakdown.</title>
        <authorList>
            <person name="Levasseur A."/>
            <person name="Lomascolo A."/>
            <person name="Ruiz-Duenas F.J."/>
            <person name="Uzan E."/>
            <person name="Piumi F."/>
            <person name="Kues U."/>
            <person name="Ram A.F.J."/>
            <person name="Murat C."/>
            <person name="Haon M."/>
            <person name="Benoit I."/>
            <person name="Arfi Y."/>
            <person name="Chevret D."/>
            <person name="Drula E."/>
            <person name="Kwon M.J."/>
            <person name="Gouret P."/>
            <person name="Lesage-Meessen L."/>
            <person name="Lombard V."/>
            <person name="Mariette J."/>
            <person name="Noirot C."/>
            <person name="Park J."/>
            <person name="Patyshakuliyeva A."/>
            <person name="Wieneger R.A.B."/>
            <person name="Wosten H.A.B."/>
            <person name="Martin F."/>
            <person name="Coutinho P.M."/>
            <person name="de Vries R."/>
            <person name="Martinez A.T."/>
            <person name="Klopp C."/>
            <person name="Pontarotti P."/>
            <person name="Henrissat B."/>
            <person name="Record E."/>
        </authorList>
    </citation>
    <scope>NUCLEOTIDE SEQUENCE [LARGE SCALE GENOMIC DNA]</scope>
    <source>
        <strain evidence="1">BRFM137</strain>
    </source>
</reference>
<evidence type="ECO:0000313" key="1">
    <source>
        <dbReference type="EMBL" id="CDO70692.1"/>
    </source>
</evidence>
<evidence type="ECO:0000313" key="2">
    <source>
        <dbReference type="Proteomes" id="UP000029665"/>
    </source>
</evidence>
<proteinExistence type="predicted"/>
<keyword evidence="2" id="KW-1185">Reference proteome</keyword>